<organism evidence="2 3">
    <name type="scientific">Campylobacter mucosalis CCUG 21559</name>
    <dbReference type="NCBI Taxonomy" id="1032067"/>
    <lineage>
        <taxon>Bacteria</taxon>
        <taxon>Pseudomonadati</taxon>
        <taxon>Campylobacterota</taxon>
        <taxon>Epsilonproteobacteria</taxon>
        <taxon>Campylobacterales</taxon>
        <taxon>Campylobacteraceae</taxon>
        <taxon>Campylobacter</taxon>
    </lineage>
</organism>
<sequence length="282" mass="31956">MSNLITIDEKNILTTGDPKQVEILAKEKTDEIFSAINGLNKKIKEAKELSSEAENSSDKAGMFDKITNFTTGGLFGKNDTDILRARQRLIIKAQSMTNEAVAELAKLQQEAIKLTQISALFSMHMSQHISHIIAKGFKDRDGHIVKLSEQDTQIANYMLESAQKYAEQEIKREQDIKNINNRLDEKSKLDDEQSQAIQENQNTIAKNKDTLARHSEIFKEFKNNKNILDDEQSKLIEQNAQRIANNAEIIAKIQNQSNIKIYLLCVVNFIISVVAIALHFIK</sequence>
<evidence type="ECO:0000313" key="3">
    <source>
        <dbReference type="Proteomes" id="UP000503264"/>
    </source>
</evidence>
<gene>
    <name evidence="2" type="ORF">CMUC_1067</name>
</gene>
<reference evidence="2 3" key="1">
    <citation type="submission" date="2016-07" db="EMBL/GenBank/DDBJ databases">
        <title>Comparative genomics of the Campylobacter concisus group.</title>
        <authorList>
            <person name="Miller W.G."/>
            <person name="Yee E."/>
            <person name="Chapman M.H."/>
            <person name="Huynh S."/>
            <person name="Bono J.L."/>
            <person name="On S.L.W."/>
            <person name="StLeger J."/>
            <person name="Foster G."/>
            <person name="Parker C.T."/>
        </authorList>
    </citation>
    <scope>NUCLEOTIDE SEQUENCE [LARGE SCALE GENOMIC DNA]</scope>
    <source>
        <strain evidence="2 3">CCUG 21559</strain>
    </source>
</reference>
<evidence type="ECO:0000256" key="1">
    <source>
        <dbReference type="SAM" id="Phobius"/>
    </source>
</evidence>
<dbReference type="Proteomes" id="UP000503264">
    <property type="component" value="Chromosome"/>
</dbReference>
<keyword evidence="1" id="KW-0472">Membrane</keyword>
<dbReference type="RefSeq" id="WP_034968195.1">
    <property type="nucleotide sequence ID" value="NZ_CP012542.1"/>
</dbReference>
<protein>
    <submittedName>
        <fullName evidence="2">Uncharacterized protein</fullName>
    </submittedName>
</protein>
<feature type="transmembrane region" description="Helical" evidence="1">
    <location>
        <begin position="261"/>
        <end position="281"/>
    </location>
</feature>
<keyword evidence="3" id="KW-1185">Reference proteome</keyword>
<dbReference type="EMBL" id="CP012542">
    <property type="protein sequence ID" value="QCD44848.1"/>
    <property type="molecule type" value="Genomic_DNA"/>
</dbReference>
<accession>A0A6G5QGP3</accession>
<dbReference type="AlphaFoldDB" id="A0A6G5QGP3"/>
<keyword evidence="1" id="KW-1133">Transmembrane helix</keyword>
<evidence type="ECO:0000313" key="2">
    <source>
        <dbReference type="EMBL" id="QCD44848.1"/>
    </source>
</evidence>
<keyword evidence="1" id="KW-0812">Transmembrane</keyword>
<name>A0A6G5QGP3_9BACT</name>
<proteinExistence type="predicted"/>